<feature type="chain" id="PRO_5029787487" evidence="2">
    <location>
        <begin position="23"/>
        <end position="668"/>
    </location>
</feature>
<protein>
    <submittedName>
        <fullName evidence="4">Choice-of-anchor B family protein</fullName>
    </submittedName>
</protein>
<dbReference type="NCBIfam" id="TIGR04183">
    <property type="entry name" value="Por_Secre_tail"/>
    <property type="match status" value="1"/>
</dbReference>
<gene>
    <name evidence="4" type="ORF">G3O08_14230</name>
</gene>
<keyword evidence="5" id="KW-1185">Reference proteome</keyword>
<evidence type="ECO:0000259" key="3">
    <source>
        <dbReference type="Pfam" id="PF18962"/>
    </source>
</evidence>
<evidence type="ECO:0000256" key="2">
    <source>
        <dbReference type="SAM" id="SignalP"/>
    </source>
</evidence>
<evidence type="ECO:0000313" key="4">
    <source>
        <dbReference type="EMBL" id="NEN24661.1"/>
    </source>
</evidence>
<feature type="signal peptide" evidence="2">
    <location>
        <begin position="1"/>
        <end position="22"/>
    </location>
</feature>
<proteinExistence type="predicted"/>
<sequence length="668" mass="73912">MFRFYTCILFSISIFFSLNVLAQPCIDGFAGQYPCDKVDQLAMIPLDDFFADNANDIWGWTSTVTGREYVLLGLENKTAFIDITTPQYPIYLGFLPTATVGSLWRDVKVIDQYAYIVSEANQHGIQVFDLTRLENLTAEGLPRVFDEDAYYGGFGHAHNVIADTANKFIYGVGTSTFNGGLHIVDVSDPLNPQYAGSNAMGGYVHDAQVRTYTGPDENYTGEEIAVGFNADRIVVYNVTDKTDVEIISQTTYEDVGYTHQGWFTEDMRYLLSNDETDELDFGMNTRTIIWDMADLENPQVISYVDLQNTSIDHNLYIDNDMVYESNYTNGLRILDLLEVETGHLEDFGFFDVVPFTDAAQFIGTWSNYPYFESGVVPVSGMFTGLHLVKPQFYALQTNVVKVCGESTANLPISVNRRLFGSVTYTVEMEGVAGLSPVLEFSETEGAPSENIITWAGLDVLNPGYYPGVVFISNNGREERLPFVLVKDVEPATAVAPAPVSPSFELLPNQDVTFTFTDNQPGMVTLQVALDADFDEIVYAENFYDSSNSVQAFMPFDLSTYFWRLVKPTACGDDLISDAAAFTIDIASSVSEASAKANFTIYPNPASDVVYIENGEKSRSDFRVFDIAGKEVAHWTGSGSKSFSIAHLEKGIYIVKSSGSAVGVKLVKN</sequence>
<feature type="domain" description="Secretion system C-terminal sorting" evidence="3">
    <location>
        <begin position="600"/>
        <end position="658"/>
    </location>
</feature>
<reference evidence="4 5" key="1">
    <citation type="submission" date="2020-02" db="EMBL/GenBank/DDBJ databases">
        <title>Out from the shadows clarifying the taxonomy of the family Cryomorphaceae and related taxa by utilizing the GTDB taxonomic framework.</title>
        <authorList>
            <person name="Bowman J.P."/>
        </authorList>
    </citation>
    <scope>NUCLEOTIDE SEQUENCE [LARGE SCALE GENOMIC DNA]</scope>
    <source>
        <strain evidence="4 5">QSSC 1-22</strain>
    </source>
</reference>
<dbReference type="InterPro" id="IPR027589">
    <property type="entry name" value="Choice_anch_B"/>
</dbReference>
<keyword evidence="1 2" id="KW-0732">Signal</keyword>
<dbReference type="Pfam" id="PF18962">
    <property type="entry name" value="Por_Secre_tail"/>
    <property type="match status" value="1"/>
</dbReference>
<dbReference type="PANTHER" id="PTHR38787">
    <property type="entry name" value="REGULATORY P DOMAIN-CONTAINING PROTEIN"/>
    <property type="match status" value="1"/>
</dbReference>
<dbReference type="InterPro" id="IPR026444">
    <property type="entry name" value="Secre_tail"/>
</dbReference>
<dbReference type="InterPro" id="IPR013211">
    <property type="entry name" value="LVIVD"/>
</dbReference>
<evidence type="ECO:0000256" key="1">
    <source>
        <dbReference type="ARBA" id="ARBA00022729"/>
    </source>
</evidence>
<dbReference type="EMBL" id="JAAGVY010000030">
    <property type="protein sequence ID" value="NEN24661.1"/>
    <property type="molecule type" value="Genomic_DNA"/>
</dbReference>
<dbReference type="Pfam" id="PF08309">
    <property type="entry name" value="LVIVD"/>
    <property type="match status" value="1"/>
</dbReference>
<name>A0A7K3WUE4_9FLAO</name>
<dbReference type="NCBIfam" id="TIGR04312">
    <property type="entry name" value="choice_anch_B"/>
    <property type="match status" value="1"/>
</dbReference>
<comment type="caution">
    <text evidence="4">The sequence shown here is derived from an EMBL/GenBank/DDBJ whole genome shotgun (WGS) entry which is preliminary data.</text>
</comment>
<organism evidence="4 5">
    <name type="scientific">Cryomorpha ignava</name>
    <dbReference type="NCBI Taxonomy" id="101383"/>
    <lineage>
        <taxon>Bacteria</taxon>
        <taxon>Pseudomonadati</taxon>
        <taxon>Bacteroidota</taxon>
        <taxon>Flavobacteriia</taxon>
        <taxon>Flavobacteriales</taxon>
        <taxon>Cryomorphaceae</taxon>
        <taxon>Cryomorpha</taxon>
    </lineage>
</organism>
<accession>A0A7K3WUE4</accession>
<dbReference type="Proteomes" id="UP000486602">
    <property type="component" value="Unassembled WGS sequence"/>
</dbReference>
<dbReference type="PANTHER" id="PTHR38787:SF3">
    <property type="entry name" value="REGULATORY P DOMAIN-CONTAINING PROTEIN"/>
    <property type="match status" value="1"/>
</dbReference>
<dbReference type="RefSeq" id="WP_163286053.1">
    <property type="nucleotide sequence ID" value="NZ_JAAGVY010000030.1"/>
</dbReference>
<dbReference type="GO" id="GO:0005576">
    <property type="term" value="C:extracellular region"/>
    <property type="evidence" value="ECO:0007669"/>
    <property type="project" value="TreeGrafter"/>
</dbReference>
<dbReference type="AlphaFoldDB" id="A0A7K3WUE4"/>
<evidence type="ECO:0000313" key="5">
    <source>
        <dbReference type="Proteomes" id="UP000486602"/>
    </source>
</evidence>